<dbReference type="Pfam" id="PF00067">
    <property type="entry name" value="p450"/>
    <property type="match status" value="1"/>
</dbReference>
<dbReference type="GO" id="GO:0005506">
    <property type="term" value="F:iron ion binding"/>
    <property type="evidence" value="ECO:0007669"/>
    <property type="project" value="InterPro"/>
</dbReference>
<reference evidence="7 8" key="1">
    <citation type="journal article" date="2011" name="PLoS Genet.">
        <title>Comparative genomic analysis of human fungal pathogens causing paracoccidioidomycosis.</title>
        <authorList>
            <person name="Desjardins C.A."/>
            <person name="Champion M.D."/>
            <person name="Holder J.W."/>
            <person name="Muszewska A."/>
            <person name="Goldberg J."/>
            <person name="Bailao A.M."/>
            <person name="Brigido M.M."/>
            <person name="Ferreira M.E."/>
            <person name="Garcia A.M."/>
            <person name="Grynberg M."/>
            <person name="Gujja S."/>
            <person name="Heiman D.I."/>
            <person name="Henn M.R."/>
            <person name="Kodira C.D."/>
            <person name="Leon-Narvaez H."/>
            <person name="Longo L.V."/>
            <person name="Ma L.J."/>
            <person name="Malavazi I."/>
            <person name="Matsuo A.L."/>
            <person name="Morais F.V."/>
            <person name="Pereira M."/>
            <person name="Rodriguez-Brito S."/>
            <person name="Sakthikumar S."/>
            <person name="Salem-Izacc S.M."/>
            <person name="Sykes S.M."/>
            <person name="Teixeira M.M."/>
            <person name="Vallejo M.C."/>
            <person name="Walter M.E."/>
            <person name="Yandava C."/>
            <person name="Young S."/>
            <person name="Zeng Q."/>
            <person name="Zucker J."/>
            <person name="Felipe M.S."/>
            <person name="Goldman G.H."/>
            <person name="Haas B.J."/>
            <person name="McEwen J.G."/>
            <person name="Nino-Vega G."/>
            <person name="Puccia R."/>
            <person name="San-Blas G."/>
            <person name="Soares C.M."/>
            <person name="Birren B.W."/>
            <person name="Cuomo C.A."/>
        </authorList>
    </citation>
    <scope>NUCLEOTIDE SEQUENCE [LARGE SCALE GENOMIC DNA]</scope>
    <source>
        <strain evidence="7 8">Pb18</strain>
    </source>
</reference>
<evidence type="ECO:0000313" key="7">
    <source>
        <dbReference type="EMBL" id="KGM92242.1"/>
    </source>
</evidence>
<name>A0A0A0HUJ1_PARBD</name>
<dbReference type="InParanoid" id="A0A0A0HUJ1"/>
<dbReference type="GO" id="GO:0004497">
    <property type="term" value="F:monooxygenase activity"/>
    <property type="evidence" value="ECO:0007669"/>
    <property type="project" value="UniProtKB-KW"/>
</dbReference>
<dbReference type="GeneID" id="22587323"/>
<evidence type="ECO:0000256" key="6">
    <source>
        <dbReference type="ARBA" id="ARBA00023033"/>
    </source>
</evidence>
<dbReference type="Proteomes" id="UP000001628">
    <property type="component" value="Unassembled WGS sequence"/>
</dbReference>
<dbReference type="AlphaFoldDB" id="A0A0A0HUJ1"/>
<dbReference type="InterPro" id="IPR036396">
    <property type="entry name" value="Cyt_P450_sf"/>
</dbReference>
<dbReference type="RefSeq" id="XP_010758898.1">
    <property type="nucleotide sequence ID" value="XM_010760596.1"/>
</dbReference>
<protein>
    <submittedName>
        <fullName evidence="7">Uncharacterized protein</fullName>
    </submittedName>
</protein>
<keyword evidence="8" id="KW-1185">Reference proteome</keyword>
<evidence type="ECO:0000256" key="5">
    <source>
        <dbReference type="ARBA" id="ARBA00023004"/>
    </source>
</evidence>
<dbReference type="Gene3D" id="1.10.630.10">
    <property type="entry name" value="Cytochrome P450"/>
    <property type="match status" value="1"/>
</dbReference>
<proteinExistence type="inferred from homology"/>
<dbReference type="GO" id="GO:0020037">
    <property type="term" value="F:heme binding"/>
    <property type="evidence" value="ECO:0007669"/>
    <property type="project" value="InterPro"/>
</dbReference>
<dbReference type="InterPro" id="IPR001128">
    <property type="entry name" value="Cyt_P450"/>
</dbReference>
<dbReference type="SUPFAM" id="SSF48264">
    <property type="entry name" value="Cytochrome P450"/>
    <property type="match status" value="1"/>
</dbReference>
<dbReference type="VEuPathDB" id="FungiDB:PADG_11426"/>
<evidence type="ECO:0000313" key="8">
    <source>
        <dbReference type="Proteomes" id="UP000001628"/>
    </source>
</evidence>
<dbReference type="eggNOG" id="ENOG502RMFJ">
    <property type="taxonomic scope" value="Eukaryota"/>
</dbReference>
<dbReference type="OrthoDB" id="1103324at2759"/>
<evidence type="ECO:0000256" key="3">
    <source>
        <dbReference type="ARBA" id="ARBA00022723"/>
    </source>
</evidence>
<keyword evidence="3" id="KW-0479">Metal-binding</keyword>
<organism evidence="7 8">
    <name type="scientific">Paracoccidioides brasiliensis (strain Pb18)</name>
    <dbReference type="NCBI Taxonomy" id="502780"/>
    <lineage>
        <taxon>Eukaryota</taxon>
        <taxon>Fungi</taxon>
        <taxon>Dikarya</taxon>
        <taxon>Ascomycota</taxon>
        <taxon>Pezizomycotina</taxon>
        <taxon>Eurotiomycetes</taxon>
        <taxon>Eurotiomycetidae</taxon>
        <taxon>Onygenales</taxon>
        <taxon>Ajellomycetaceae</taxon>
        <taxon>Paracoccidioides</taxon>
    </lineage>
</organism>
<dbReference type="HOGENOM" id="CLU_1960257_0_0_1"/>
<dbReference type="PANTHER" id="PTHR46300">
    <property type="entry name" value="P450, PUTATIVE (EUROFUNG)-RELATED-RELATED"/>
    <property type="match status" value="1"/>
</dbReference>
<dbReference type="PANTHER" id="PTHR46300:SF2">
    <property type="entry name" value="CYTOCHROME P450 MONOOXYGENASE ALNH-RELATED"/>
    <property type="match status" value="1"/>
</dbReference>
<dbReference type="GO" id="GO:0016705">
    <property type="term" value="F:oxidoreductase activity, acting on paired donors, with incorporation or reduction of molecular oxygen"/>
    <property type="evidence" value="ECO:0007669"/>
    <property type="project" value="InterPro"/>
</dbReference>
<dbReference type="EMBL" id="KN275959">
    <property type="protein sequence ID" value="KGM92242.1"/>
    <property type="molecule type" value="Genomic_DNA"/>
</dbReference>
<accession>A0A0A0HUJ1</accession>
<keyword evidence="5" id="KW-0408">Iron</keyword>
<evidence type="ECO:0000256" key="4">
    <source>
        <dbReference type="ARBA" id="ARBA00023002"/>
    </source>
</evidence>
<evidence type="ECO:0000256" key="2">
    <source>
        <dbReference type="ARBA" id="ARBA00010617"/>
    </source>
</evidence>
<sequence>MLCSVAVICSPRSFDPLRYFNDFQTASEAASNPDVSKRDHFGFGAWWRICQGMHVAERSIFLGVSRMLWDFGFGIARDAQGNEIVPDPEKLKERQMDLNRSPAEHLKFENLKHLSGASQAKICDQFWF</sequence>
<keyword evidence="4" id="KW-0560">Oxidoreductase</keyword>
<dbReference type="InterPro" id="IPR050364">
    <property type="entry name" value="Cytochrome_P450_fung"/>
</dbReference>
<dbReference type="KEGG" id="pbn:PADG_11426"/>
<gene>
    <name evidence="7" type="ORF">PADG_11426</name>
</gene>
<evidence type="ECO:0000256" key="1">
    <source>
        <dbReference type="ARBA" id="ARBA00001971"/>
    </source>
</evidence>
<keyword evidence="6" id="KW-0503">Monooxygenase</keyword>
<comment type="cofactor">
    <cofactor evidence="1">
        <name>heme</name>
        <dbReference type="ChEBI" id="CHEBI:30413"/>
    </cofactor>
</comment>
<comment type="similarity">
    <text evidence="2">Belongs to the cytochrome P450 family.</text>
</comment>